<feature type="transmembrane region" description="Helical" evidence="10">
    <location>
        <begin position="12"/>
        <end position="32"/>
    </location>
</feature>
<dbReference type="AlphaFoldDB" id="A0A495Q9P5"/>
<proteinExistence type="predicted"/>
<feature type="transmembrane region" description="Helical" evidence="10">
    <location>
        <begin position="124"/>
        <end position="144"/>
    </location>
</feature>
<dbReference type="RefSeq" id="WP_211343298.1">
    <property type="nucleotide sequence ID" value="NZ_RBWU01000008.1"/>
</dbReference>
<dbReference type="EC" id="2.7.13.3" evidence="2"/>
<dbReference type="GO" id="GO:0016020">
    <property type="term" value="C:membrane"/>
    <property type="evidence" value="ECO:0007669"/>
    <property type="project" value="InterPro"/>
</dbReference>
<dbReference type="SUPFAM" id="SSF55874">
    <property type="entry name" value="ATPase domain of HSP90 chaperone/DNA topoisomerase II/histidine kinase"/>
    <property type="match status" value="1"/>
</dbReference>
<sequence>MRITGERPVRDVLFDVVAVAIALFLSLVAVAGDHPVVKPHHGFSAAVLVASACSLFWRHRAPLTVAWIAAVTAATLPIVEWVQPGALLNIDDQQAFGNLLVWPVTGAFAAYSVMAFADDRHAAWSRWAPVVVCAVGAVLIVQVLPQVPPQNYADAAGNPDGVAFRSVVFVGGGALLGLYTAARRRLLRGLLERAERAERERHLLAEQVRAEERARVAAEMHDVVTHRVSLMVVQAGALRVTTQDEKVRGAAEEMRATGCKALEELRDVVGLLRAGGGASAEPDHAEDAVAPVPDLGGLISESESVGVPVELVEEGAPAPTSVVIGRTLYRVVQESLTNVRKHAPGARVRVNLRYLSDAIQVTVHNTVPTEDVDVELTSAGSGTGLLGLRQRVELLNGSLDAGPDQDGFRVDVRLPTYLPVPGSSS</sequence>
<dbReference type="InterPro" id="IPR036890">
    <property type="entry name" value="HATPase_C_sf"/>
</dbReference>
<dbReference type="Proteomes" id="UP000274601">
    <property type="component" value="Unassembled WGS sequence"/>
</dbReference>
<evidence type="ECO:0000256" key="6">
    <source>
        <dbReference type="ARBA" id="ARBA00022777"/>
    </source>
</evidence>
<dbReference type="Gene3D" id="1.20.5.1930">
    <property type="match status" value="1"/>
</dbReference>
<dbReference type="PANTHER" id="PTHR24421">
    <property type="entry name" value="NITRATE/NITRITE SENSOR PROTEIN NARX-RELATED"/>
    <property type="match status" value="1"/>
</dbReference>
<feature type="transmembrane region" description="Helical" evidence="10">
    <location>
        <begin position="64"/>
        <end position="83"/>
    </location>
</feature>
<organism evidence="13 14">
    <name type="scientific">Actinomadura pelletieri DSM 43383</name>
    <dbReference type="NCBI Taxonomy" id="1120940"/>
    <lineage>
        <taxon>Bacteria</taxon>
        <taxon>Bacillati</taxon>
        <taxon>Actinomycetota</taxon>
        <taxon>Actinomycetes</taxon>
        <taxon>Streptosporangiales</taxon>
        <taxon>Thermomonosporaceae</taxon>
        <taxon>Actinomadura</taxon>
    </lineage>
</organism>
<reference evidence="13 14" key="1">
    <citation type="submission" date="2018-10" db="EMBL/GenBank/DDBJ databases">
        <title>Genomic Encyclopedia of Archaeal and Bacterial Type Strains, Phase II (KMG-II): from individual species to whole genera.</title>
        <authorList>
            <person name="Goeker M."/>
        </authorList>
    </citation>
    <scope>NUCLEOTIDE SEQUENCE [LARGE SCALE GENOMIC DNA]</scope>
    <source>
        <strain evidence="13 14">DSM 43383</strain>
    </source>
</reference>
<keyword evidence="8" id="KW-0902">Two-component regulatory system</keyword>
<evidence type="ECO:0000256" key="2">
    <source>
        <dbReference type="ARBA" id="ARBA00012438"/>
    </source>
</evidence>
<evidence type="ECO:0000259" key="12">
    <source>
        <dbReference type="Pfam" id="PF07730"/>
    </source>
</evidence>
<keyword evidence="10" id="KW-1133">Transmembrane helix</keyword>
<gene>
    <name evidence="13" type="ORF">BZB76_6469</name>
</gene>
<evidence type="ECO:0000259" key="11">
    <source>
        <dbReference type="Pfam" id="PF02518"/>
    </source>
</evidence>
<feature type="domain" description="Signal transduction histidine kinase subgroup 3 dimerisation and phosphoacceptor" evidence="12">
    <location>
        <begin position="212"/>
        <end position="274"/>
    </location>
</feature>
<feature type="transmembrane region" description="Helical" evidence="10">
    <location>
        <begin position="38"/>
        <end position="57"/>
    </location>
</feature>
<protein>
    <recommendedName>
        <fullName evidence="2">histidine kinase</fullName>
        <ecNumber evidence="2">2.7.13.3</ecNumber>
    </recommendedName>
</protein>
<dbReference type="PANTHER" id="PTHR24421:SF10">
    <property type="entry name" value="NITRATE_NITRITE SENSOR PROTEIN NARQ"/>
    <property type="match status" value="1"/>
</dbReference>
<keyword evidence="14" id="KW-1185">Reference proteome</keyword>
<accession>A0A495Q9P5</accession>
<evidence type="ECO:0000256" key="3">
    <source>
        <dbReference type="ARBA" id="ARBA00022553"/>
    </source>
</evidence>
<dbReference type="Pfam" id="PF07730">
    <property type="entry name" value="HisKA_3"/>
    <property type="match status" value="1"/>
</dbReference>
<evidence type="ECO:0000256" key="1">
    <source>
        <dbReference type="ARBA" id="ARBA00000085"/>
    </source>
</evidence>
<comment type="caution">
    <text evidence="13">The sequence shown here is derived from an EMBL/GenBank/DDBJ whole genome shotgun (WGS) entry which is preliminary data.</text>
</comment>
<feature type="coiled-coil region" evidence="9">
    <location>
        <begin position="187"/>
        <end position="214"/>
    </location>
</feature>
<evidence type="ECO:0000313" key="14">
    <source>
        <dbReference type="Proteomes" id="UP000274601"/>
    </source>
</evidence>
<dbReference type="GO" id="GO:0005524">
    <property type="term" value="F:ATP binding"/>
    <property type="evidence" value="ECO:0007669"/>
    <property type="project" value="UniProtKB-KW"/>
</dbReference>
<dbReference type="GO" id="GO:0046983">
    <property type="term" value="F:protein dimerization activity"/>
    <property type="evidence" value="ECO:0007669"/>
    <property type="project" value="InterPro"/>
</dbReference>
<dbReference type="InterPro" id="IPR003594">
    <property type="entry name" value="HATPase_dom"/>
</dbReference>
<feature type="transmembrane region" description="Helical" evidence="10">
    <location>
        <begin position="164"/>
        <end position="182"/>
    </location>
</feature>
<feature type="domain" description="Histidine kinase/HSP90-like ATPase" evidence="11">
    <location>
        <begin position="326"/>
        <end position="416"/>
    </location>
</feature>
<dbReference type="Pfam" id="PF02518">
    <property type="entry name" value="HATPase_c"/>
    <property type="match status" value="1"/>
</dbReference>
<dbReference type="InterPro" id="IPR050482">
    <property type="entry name" value="Sensor_HK_TwoCompSys"/>
</dbReference>
<keyword evidence="9" id="KW-0175">Coiled coil</keyword>
<evidence type="ECO:0000256" key="8">
    <source>
        <dbReference type="ARBA" id="ARBA00023012"/>
    </source>
</evidence>
<evidence type="ECO:0000256" key="9">
    <source>
        <dbReference type="SAM" id="Coils"/>
    </source>
</evidence>
<evidence type="ECO:0000256" key="7">
    <source>
        <dbReference type="ARBA" id="ARBA00022840"/>
    </source>
</evidence>
<keyword evidence="7" id="KW-0067">ATP-binding</keyword>
<keyword evidence="10" id="KW-0812">Transmembrane</keyword>
<keyword evidence="10" id="KW-0472">Membrane</keyword>
<keyword evidence="6 13" id="KW-0418">Kinase</keyword>
<keyword evidence="4" id="KW-0808">Transferase</keyword>
<dbReference type="InterPro" id="IPR011712">
    <property type="entry name" value="Sig_transdc_His_kin_sub3_dim/P"/>
</dbReference>
<evidence type="ECO:0000256" key="5">
    <source>
        <dbReference type="ARBA" id="ARBA00022741"/>
    </source>
</evidence>
<feature type="transmembrane region" description="Helical" evidence="10">
    <location>
        <begin position="95"/>
        <end position="117"/>
    </location>
</feature>
<comment type="catalytic activity">
    <reaction evidence="1">
        <text>ATP + protein L-histidine = ADP + protein N-phospho-L-histidine.</text>
        <dbReference type="EC" id="2.7.13.3"/>
    </reaction>
</comment>
<dbReference type="Gene3D" id="3.30.565.10">
    <property type="entry name" value="Histidine kinase-like ATPase, C-terminal domain"/>
    <property type="match status" value="1"/>
</dbReference>
<name>A0A495Q9P5_9ACTN</name>
<evidence type="ECO:0000313" key="13">
    <source>
        <dbReference type="EMBL" id="RKS68215.1"/>
    </source>
</evidence>
<evidence type="ECO:0000256" key="4">
    <source>
        <dbReference type="ARBA" id="ARBA00022679"/>
    </source>
</evidence>
<keyword evidence="3" id="KW-0597">Phosphoprotein</keyword>
<dbReference type="CDD" id="cd16917">
    <property type="entry name" value="HATPase_UhpB-NarQ-NarX-like"/>
    <property type="match status" value="1"/>
</dbReference>
<dbReference type="GO" id="GO:0000155">
    <property type="term" value="F:phosphorelay sensor kinase activity"/>
    <property type="evidence" value="ECO:0007669"/>
    <property type="project" value="InterPro"/>
</dbReference>
<evidence type="ECO:0000256" key="10">
    <source>
        <dbReference type="SAM" id="Phobius"/>
    </source>
</evidence>
<dbReference type="EMBL" id="RBWU01000008">
    <property type="protein sequence ID" value="RKS68215.1"/>
    <property type="molecule type" value="Genomic_DNA"/>
</dbReference>
<keyword evidence="5" id="KW-0547">Nucleotide-binding</keyword>